<keyword evidence="2" id="KW-1185">Reference proteome</keyword>
<dbReference type="Proteomes" id="UP000054097">
    <property type="component" value="Unassembled WGS sequence"/>
</dbReference>
<gene>
    <name evidence="1" type="ORF">M408DRAFT_30728</name>
</gene>
<reference evidence="1 2" key="1">
    <citation type="submission" date="2014-04" db="EMBL/GenBank/DDBJ databases">
        <authorList>
            <consortium name="DOE Joint Genome Institute"/>
            <person name="Kuo A."/>
            <person name="Zuccaro A."/>
            <person name="Kohler A."/>
            <person name="Nagy L.G."/>
            <person name="Floudas D."/>
            <person name="Copeland A."/>
            <person name="Barry K.W."/>
            <person name="Cichocki N."/>
            <person name="Veneault-Fourrey C."/>
            <person name="LaButti K."/>
            <person name="Lindquist E.A."/>
            <person name="Lipzen A."/>
            <person name="Lundell T."/>
            <person name="Morin E."/>
            <person name="Murat C."/>
            <person name="Sun H."/>
            <person name="Tunlid A."/>
            <person name="Henrissat B."/>
            <person name="Grigoriev I.V."/>
            <person name="Hibbett D.S."/>
            <person name="Martin F."/>
            <person name="Nordberg H.P."/>
            <person name="Cantor M.N."/>
            <person name="Hua S.X."/>
        </authorList>
    </citation>
    <scope>NUCLEOTIDE SEQUENCE [LARGE SCALE GENOMIC DNA]</scope>
    <source>
        <strain evidence="1 2">MAFF 305830</strain>
    </source>
</reference>
<protein>
    <recommendedName>
        <fullName evidence="3">F-box domain-containing protein</fullName>
    </recommendedName>
</protein>
<sequence>MSHESTYFVANNPQAVLKTPVEVWQEIIDHVLYDPIAFLTDPYYPGCNFHTAFNEWTDRRRLRELEVQRGTLRLVSRSWKFLIDSRSQKYFEPYFCGNPIQQSAWARSAHRLNFDHFCIAGEHDAGSSTSQCNKCQNYKAYMSANNESPHLGGHPFGATVVRLPTQKDSKLYLEVQNRSLDSVFPKARALFVWYRDAPTMQLLSWFTGLTFLSICLERTDFLQINDAAPQFPSLKTFHLELIDDGRIDFLEQWDMPLLAHFQLCLPALEPGLTPLATHIGKGLVRFCLRIHEEYVFLPDNFWQALPVLQYFSTTIIKPNSNFPVPPFGHSLRTLGLLEETNHMDDARDIAGHLIELWEEIDTISDCHSWDDAPECFGNLIDSPDGSLDFQHHHMDTNCWQCIKNLYLTCRKHGLRYEDREGRTLSGL</sequence>
<dbReference type="HOGENOM" id="CLU_647517_0_0_1"/>
<evidence type="ECO:0000313" key="2">
    <source>
        <dbReference type="Proteomes" id="UP000054097"/>
    </source>
</evidence>
<accession>A0A0C2WQX1</accession>
<dbReference type="AlphaFoldDB" id="A0A0C2WQX1"/>
<dbReference type="EMBL" id="KN824488">
    <property type="protein sequence ID" value="KIM20022.1"/>
    <property type="molecule type" value="Genomic_DNA"/>
</dbReference>
<evidence type="ECO:0000313" key="1">
    <source>
        <dbReference type="EMBL" id="KIM20022.1"/>
    </source>
</evidence>
<organism evidence="1 2">
    <name type="scientific">Serendipita vermifera MAFF 305830</name>
    <dbReference type="NCBI Taxonomy" id="933852"/>
    <lineage>
        <taxon>Eukaryota</taxon>
        <taxon>Fungi</taxon>
        <taxon>Dikarya</taxon>
        <taxon>Basidiomycota</taxon>
        <taxon>Agaricomycotina</taxon>
        <taxon>Agaricomycetes</taxon>
        <taxon>Sebacinales</taxon>
        <taxon>Serendipitaceae</taxon>
        <taxon>Serendipita</taxon>
    </lineage>
</organism>
<reference evidence="2" key="2">
    <citation type="submission" date="2015-01" db="EMBL/GenBank/DDBJ databases">
        <title>Evolutionary Origins and Diversification of the Mycorrhizal Mutualists.</title>
        <authorList>
            <consortium name="DOE Joint Genome Institute"/>
            <consortium name="Mycorrhizal Genomics Consortium"/>
            <person name="Kohler A."/>
            <person name="Kuo A."/>
            <person name="Nagy L.G."/>
            <person name="Floudas D."/>
            <person name="Copeland A."/>
            <person name="Barry K.W."/>
            <person name="Cichocki N."/>
            <person name="Veneault-Fourrey C."/>
            <person name="LaButti K."/>
            <person name="Lindquist E.A."/>
            <person name="Lipzen A."/>
            <person name="Lundell T."/>
            <person name="Morin E."/>
            <person name="Murat C."/>
            <person name="Riley R."/>
            <person name="Ohm R."/>
            <person name="Sun H."/>
            <person name="Tunlid A."/>
            <person name="Henrissat B."/>
            <person name="Grigoriev I.V."/>
            <person name="Hibbett D.S."/>
            <person name="Martin F."/>
        </authorList>
    </citation>
    <scope>NUCLEOTIDE SEQUENCE [LARGE SCALE GENOMIC DNA]</scope>
    <source>
        <strain evidence="2">MAFF 305830</strain>
    </source>
</reference>
<evidence type="ECO:0008006" key="3">
    <source>
        <dbReference type="Google" id="ProtNLM"/>
    </source>
</evidence>
<proteinExistence type="predicted"/>
<name>A0A0C2WQX1_SERVB</name>